<name>A0ABT4UPW0_9BACT</name>
<sequence>MFNYRGIIFIFLILNASCFRSNESCKVIKVLCSEYNYEYKKYQYEYNGPYDYDLAVKVKELGIPSFRHLQNHDYYRFWYESNDLSNNWVVDFDFDNKSYNIWEYSYKYENITHGDTICFEFYRCDSGTLDNNLFKLIGNKMDELNINNLDDSIKSSWLDAGSFFFIERVVDNKYQNLTFISPDLEYDESVIRVVKFAKFLNEQLLVPEMGNNRCGRPIFTKK</sequence>
<evidence type="ECO:0000313" key="2">
    <source>
        <dbReference type="Proteomes" id="UP001210231"/>
    </source>
</evidence>
<evidence type="ECO:0000313" key="1">
    <source>
        <dbReference type="EMBL" id="MDA3616823.1"/>
    </source>
</evidence>
<protein>
    <submittedName>
        <fullName evidence="1">Uncharacterized protein</fullName>
    </submittedName>
</protein>
<dbReference type="RefSeq" id="WP_407033152.1">
    <property type="nucleotide sequence ID" value="NZ_JAQGEF010000048.1"/>
</dbReference>
<accession>A0ABT4UPW0</accession>
<organism evidence="1 2">
    <name type="scientific">Polluticaenibacter yanchengensis</name>
    <dbReference type="NCBI Taxonomy" id="3014562"/>
    <lineage>
        <taxon>Bacteria</taxon>
        <taxon>Pseudomonadati</taxon>
        <taxon>Bacteroidota</taxon>
        <taxon>Chitinophagia</taxon>
        <taxon>Chitinophagales</taxon>
        <taxon>Chitinophagaceae</taxon>
        <taxon>Polluticaenibacter</taxon>
    </lineage>
</organism>
<dbReference type="Proteomes" id="UP001210231">
    <property type="component" value="Unassembled WGS sequence"/>
</dbReference>
<proteinExistence type="predicted"/>
<reference evidence="1 2" key="1">
    <citation type="submission" date="2022-12" db="EMBL/GenBank/DDBJ databases">
        <title>Chitinophagaceae gen. sp. nov., a new member of the family Chitinophagaceae, isolated from soil in a chemical factory.</title>
        <authorList>
            <person name="Ke Z."/>
        </authorList>
    </citation>
    <scope>NUCLEOTIDE SEQUENCE [LARGE SCALE GENOMIC DNA]</scope>
    <source>
        <strain evidence="1 2">LY-5</strain>
    </source>
</reference>
<gene>
    <name evidence="1" type="ORF">O3P16_18610</name>
</gene>
<keyword evidence="2" id="KW-1185">Reference proteome</keyword>
<comment type="caution">
    <text evidence="1">The sequence shown here is derived from an EMBL/GenBank/DDBJ whole genome shotgun (WGS) entry which is preliminary data.</text>
</comment>
<dbReference type="EMBL" id="JAQGEF010000048">
    <property type="protein sequence ID" value="MDA3616823.1"/>
    <property type="molecule type" value="Genomic_DNA"/>
</dbReference>